<dbReference type="PROSITE" id="PS00518">
    <property type="entry name" value="ZF_RING_1"/>
    <property type="match status" value="1"/>
</dbReference>
<reference evidence="11 12" key="1">
    <citation type="submission" date="2013-03" db="EMBL/GenBank/DDBJ databases">
        <title>The Genome Sequence of Cladophialophora psammophila CBS 110553.</title>
        <authorList>
            <consortium name="The Broad Institute Genomics Platform"/>
            <person name="Cuomo C."/>
            <person name="de Hoog S."/>
            <person name="Gorbushina A."/>
            <person name="Walker B."/>
            <person name="Young S.K."/>
            <person name="Zeng Q."/>
            <person name="Gargeya S."/>
            <person name="Fitzgerald M."/>
            <person name="Haas B."/>
            <person name="Abouelleil A."/>
            <person name="Allen A.W."/>
            <person name="Alvarado L."/>
            <person name="Arachchi H.M."/>
            <person name="Berlin A.M."/>
            <person name="Chapman S.B."/>
            <person name="Gainer-Dewar J."/>
            <person name="Goldberg J."/>
            <person name="Griggs A."/>
            <person name="Gujja S."/>
            <person name="Hansen M."/>
            <person name="Howarth C."/>
            <person name="Imamovic A."/>
            <person name="Ireland A."/>
            <person name="Larimer J."/>
            <person name="McCowan C."/>
            <person name="Murphy C."/>
            <person name="Pearson M."/>
            <person name="Poon T.W."/>
            <person name="Priest M."/>
            <person name="Roberts A."/>
            <person name="Saif S."/>
            <person name="Shea T."/>
            <person name="Sisk P."/>
            <person name="Sykes S."/>
            <person name="Wortman J."/>
            <person name="Nusbaum C."/>
            <person name="Birren B."/>
        </authorList>
    </citation>
    <scope>NUCLEOTIDE SEQUENCE [LARGE SCALE GENOMIC DNA]</scope>
    <source>
        <strain evidence="11 12">CBS 110553</strain>
    </source>
</reference>
<feature type="compositionally biased region" description="Pro residues" evidence="9">
    <location>
        <begin position="446"/>
        <end position="456"/>
    </location>
</feature>
<keyword evidence="7" id="KW-0833">Ubl conjugation pathway</keyword>
<feature type="region of interest" description="Disordered" evidence="9">
    <location>
        <begin position="492"/>
        <end position="538"/>
    </location>
</feature>
<evidence type="ECO:0000256" key="6">
    <source>
        <dbReference type="ARBA" id="ARBA00022771"/>
    </source>
</evidence>
<evidence type="ECO:0000256" key="8">
    <source>
        <dbReference type="ARBA" id="ARBA00022833"/>
    </source>
</evidence>
<dbReference type="InterPro" id="IPR002867">
    <property type="entry name" value="IBR_dom"/>
</dbReference>
<evidence type="ECO:0000313" key="12">
    <source>
        <dbReference type="Proteomes" id="UP000019471"/>
    </source>
</evidence>
<dbReference type="CDD" id="cd20335">
    <property type="entry name" value="BRcat_RBR"/>
    <property type="match status" value="1"/>
</dbReference>
<dbReference type="CDD" id="cd22584">
    <property type="entry name" value="Rcat_RBR_unk"/>
    <property type="match status" value="1"/>
</dbReference>
<keyword evidence="8" id="KW-0862">Zinc</keyword>
<dbReference type="PROSITE" id="PS51873">
    <property type="entry name" value="TRIAD"/>
    <property type="match status" value="1"/>
</dbReference>
<keyword evidence="4" id="KW-0479">Metal-binding</keyword>
<dbReference type="eggNOG" id="KOG1812">
    <property type="taxonomic scope" value="Eukaryota"/>
</dbReference>
<evidence type="ECO:0000256" key="7">
    <source>
        <dbReference type="ARBA" id="ARBA00022786"/>
    </source>
</evidence>
<dbReference type="EC" id="2.3.2.31" evidence="2"/>
<accession>W9W4T4</accession>
<evidence type="ECO:0000259" key="10">
    <source>
        <dbReference type="PROSITE" id="PS51873"/>
    </source>
</evidence>
<dbReference type="InterPro" id="IPR017907">
    <property type="entry name" value="Znf_RING_CS"/>
</dbReference>
<dbReference type="SUPFAM" id="SSF57850">
    <property type="entry name" value="RING/U-box"/>
    <property type="match status" value="2"/>
</dbReference>
<dbReference type="Gene3D" id="3.30.40.10">
    <property type="entry name" value="Zinc/RING finger domain, C3HC4 (zinc finger)"/>
    <property type="match status" value="1"/>
</dbReference>
<evidence type="ECO:0000256" key="3">
    <source>
        <dbReference type="ARBA" id="ARBA00022679"/>
    </source>
</evidence>
<sequence length="732" mass="81335">MEKKGENEMACDTFTIMHRPIENQPNDTIHNLPRNGKGVSNTADGANEQEVLSRIKSKVALIESYSGDSQLASALSQGSNIHPAPQLVDHEPYINPITGQAFILDCLDEPGPSCPTKSVPSALIASRLHAIEHKHKASSGIPRYAEPPVFINSAKHHNLDYPQSLLHTGSKDPISEVTPCDALWEAFGGSPLPSDNTAYAPNACTNASMSLNPSSARSHLDQHCPAGNPRQAYADNQGIERSLQESKEELALIGWNREWKNHVAVSKGKHHTGLKAMPDGLRADLQDSKRQHQCEVDRSCTMKLTGDVPQDHQMLLKVETSRSSEERKGMQVDQDESNRRDQEEMKAPFEQIRQSQDGWNREVDLIVRQEHGMARQVAAREERREEGKAPKEMRRFQNQMQAEDDRMFETDQKLARALSEIENEAGVPPDKQGHQLPTWTEQSPYPETPSPSPPTCPERGGSAQDQSWGANPFRWLKKALRLALSLSPAPVPAGISHPGQGIKAPDGSNSTGRAGETSGKRRLPTTDREQPRQEEQMRRRLANEAECSVCADLAPKDQMCRFGCKHYYCRHCLETAVQTAIKDGKVFKCCRKQAEPSVVCRWLPAQVHSAYAAVVEELTTPNPTYCHSRRCSAFIPPVQYVGDTALCSRCSTETCRLCKQKVHPGVVCEQDSGGQALLRLSKTRKWMQCPNCKNMVERSAGCLHMICRCGSEFCYNCGKPSWRCRGAKCARG</sequence>
<evidence type="ECO:0000256" key="9">
    <source>
        <dbReference type="SAM" id="MobiDB-lite"/>
    </source>
</evidence>
<evidence type="ECO:0000256" key="5">
    <source>
        <dbReference type="ARBA" id="ARBA00022737"/>
    </source>
</evidence>
<dbReference type="Pfam" id="PF01485">
    <property type="entry name" value="IBR"/>
    <property type="match status" value="2"/>
</dbReference>
<feature type="region of interest" description="Disordered" evidence="9">
    <location>
        <begin position="374"/>
        <end position="394"/>
    </location>
</feature>
<dbReference type="EMBL" id="AMGX01000031">
    <property type="protein sequence ID" value="EXJ59546.1"/>
    <property type="molecule type" value="Genomic_DNA"/>
</dbReference>
<feature type="region of interest" description="Disordered" evidence="9">
    <location>
        <begin position="423"/>
        <end position="468"/>
    </location>
</feature>
<keyword evidence="12" id="KW-1185">Reference proteome</keyword>
<dbReference type="Proteomes" id="UP000019471">
    <property type="component" value="Unassembled WGS sequence"/>
</dbReference>
<protein>
    <recommendedName>
        <fullName evidence="2">RBR-type E3 ubiquitin transferase</fullName>
        <ecNumber evidence="2">2.3.2.31</ecNumber>
    </recommendedName>
</protein>
<dbReference type="GO" id="GO:0061630">
    <property type="term" value="F:ubiquitin protein ligase activity"/>
    <property type="evidence" value="ECO:0007669"/>
    <property type="project" value="UniProtKB-EC"/>
</dbReference>
<organism evidence="11 12">
    <name type="scientific">Cladophialophora psammophila CBS 110553</name>
    <dbReference type="NCBI Taxonomy" id="1182543"/>
    <lineage>
        <taxon>Eukaryota</taxon>
        <taxon>Fungi</taxon>
        <taxon>Dikarya</taxon>
        <taxon>Ascomycota</taxon>
        <taxon>Pezizomycotina</taxon>
        <taxon>Eurotiomycetes</taxon>
        <taxon>Chaetothyriomycetidae</taxon>
        <taxon>Chaetothyriales</taxon>
        <taxon>Herpotrichiellaceae</taxon>
        <taxon>Cladophialophora</taxon>
    </lineage>
</organism>
<dbReference type="GO" id="GO:0016567">
    <property type="term" value="P:protein ubiquitination"/>
    <property type="evidence" value="ECO:0007669"/>
    <property type="project" value="InterPro"/>
</dbReference>
<dbReference type="InterPro" id="IPR031127">
    <property type="entry name" value="E3_UB_ligase_RBR"/>
</dbReference>
<gene>
    <name evidence="11" type="ORF">A1O5_12171</name>
</gene>
<dbReference type="GO" id="GO:0008270">
    <property type="term" value="F:zinc ion binding"/>
    <property type="evidence" value="ECO:0007669"/>
    <property type="project" value="UniProtKB-KW"/>
</dbReference>
<dbReference type="AlphaFoldDB" id="W9W4T4"/>
<feature type="compositionally biased region" description="Basic and acidic residues" evidence="9">
    <location>
        <begin position="319"/>
        <end position="347"/>
    </location>
</feature>
<evidence type="ECO:0000256" key="2">
    <source>
        <dbReference type="ARBA" id="ARBA00012251"/>
    </source>
</evidence>
<dbReference type="PANTHER" id="PTHR11685">
    <property type="entry name" value="RBR FAMILY RING FINGER AND IBR DOMAIN-CONTAINING"/>
    <property type="match status" value="1"/>
</dbReference>
<keyword evidence="6" id="KW-0863">Zinc-finger</keyword>
<dbReference type="GeneID" id="19196857"/>
<dbReference type="InterPro" id="IPR044066">
    <property type="entry name" value="TRIAD_supradom"/>
</dbReference>
<keyword evidence="3" id="KW-0808">Transferase</keyword>
<feature type="compositionally biased region" description="Basic and acidic residues" evidence="9">
    <location>
        <begin position="524"/>
        <end position="538"/>
    </location>
</feature>
<evidence type="ECO:0000256" key="1">
    <source>
        <dbReference type="ARBA" id="ARBA00001798"/>
    </source>
</evidence>
<feature type="region of interest" description="Disordered" evidence="9">
    <location>
        <begin position="318"/>
        <end position="350"/>
    </location>
</feature>
<dbReference type="STRING" id="1182543.W9W4T4"/>
<dbReference type="HOGENOM" id="CLU_379462_0_0_1"/>
<feature type="domain" description="RING-type" evidence="10">
    <location>
        <begin position="543"/>
        <end position="732"/>
    </location>
</feature>
<comment type="caution">
    <text evidence="11">The sequence shown here is derived from an EMBL/GenBank/DDBJ whole genome shotgun (WGS) entry which is preliminary data.</text>
</comment>
<dbReference type="OrthoDB" id="4147036at2759"/>
<dbReference type="InterPro" id="IPR013083">
    <property type="entry name" value="Znf_RING/FYVE/PHD"/>
</dbReference>
<dbReference type="SMART" id="SM00647">
    <property type="entry name" value="IBR"/>
    <property type="match status" value="2"/>
</dbReference>
<evidence type="ECO:0000256" key="4">
    <source>
        <dbReference type="ARBA" id="ARBA00022723"/>
    </source>
</evidence>
<comment type="catalytic activity">
    <reaction evidence="1">
        <text>[E2 ubiquitin-conjugating enzyme]-S-ubiquitinyl-L-cysteine + [acceptor protein]-L-lysine = [E2 ubiquitin-conjugating enzyme]-L-cysteine + [acceptor protein]-N(6)-ubiquitinyl-L-lysine.</text>
        <dbReference type="EC" id="2.3.2.31"/>
    </reaction>
</comment>
<dbReference type="RefSeq" id="XP_007750930.1">
    <property type="nucleotide sequence ID" value="XM_007752740.1"/>
</dbReference>
<evidence type="ECO:0000313" key="11">
    <source>
        <dbReference type="EMBL" id="EXJ59546.1"/>
    </source>
</evidence>
<dbReference type="Gene3D" id="1.20.120.1750">
    <property type="match status" value="1"/>
</dbReference>
<keyword evidence="5" id="KW-0677">Repeat</keyword>
<proteinExistence type="predicted"/>
<name>W9W4T4_9EURO</name>